<reference evidence="5 6" key="1">
    <citation type="journal article" date="2011" name="J. Bacteriol.">
        <title>Complete genome sequence of the type strain Cupriavidus necator N-1.</title>
        <authorList>
            <person name="Poehlein A."/>
            <person name="Kusian B."/>
            <person name="Friedrich B."/>
            <person name="Daniel R."/>
            <person name="Bowien B."/>
        </authorList>
    </citation>
    <scope>NUCLEOTIDE SEQUENCE [LARGE SCALE GENOMIC DNA]</scope>
    <source>
        <strain evidence="6">ATCC 43291 / DSM 13513 / CCUG 52238 / LMG 8453 / N-1</strain>
        <plasmid evidence="5 6">pBB1</plasmid>
    </source>
</reference>
<dbReference type="InterPro" id="IPR011990">
    <property type="entry name" value="TPR-like_helical_dom_sf"/>
</dbReference>
<dbReference type="Proteomes" id="UP000006798">
    <property type="component" value="Plasmid pBB1"/>
</dbReference>
<dbReference type="GO" id="GO:0003677">
    <property type="term" value="F:DNA binding"/>
    <property type="evidence" value="ECO:0007669"/>
    <property type="project" value="UniProtKB-KW"/>
</dbReference>
<sequence>MHEHATNSRAADQSPGLAIEAVASTKLVPPRATRRLISRDALHQRLLDARRQRCIVLQGPAGSGKTCSLVALRQALLTLDFDVAWLSLAAEDNELTRFFSCLLAGIGMVDGEVVRDAALLMRRDSDGADFEHWVVSLVEALAARQRDLTVIVDDLQYLNSPQICQALQCLLDYAPPNLHLVFSSRSAFPLSLARLRAQSLVVEFDLHDLRFTPEESERFLREQLGHIDRRDARVLHDLTDGWVAGLQLFAVDMHAKQGGGYARVRVRDAKAFASYFEREVLDNLRPEDLQLLTIAATCSQFCASLCATLLGVPQAVAAMTSRLTRLDDHNLFISQVRSQDRETWYRVHPLLREVLSHRLDEMPPADRLALHGAAWRWFGARGHIDEAVRHAVQAGEVQAAADIVEACAVEMMGRGELSEVSSLVRRLPAEQVQARFPLRLVTAYLAMYAGNLGAVDAALRRFESDLDALGVGERFAVRVLQAALALQRDDSESIHAIAPLLEAIPDDAQAFAFAGRAHLLAWMHMHHGHYDAARALLQEGAERNVAPARRMTAQALSGMSLSLEGRMVEAERALRAVQHEVGRHDTLYIDVGAVVDGILGEVLYELNELDEVCTQLEPCLDMVERTSVPDAALRGFLAVAAAHWRLGHRLEALEQLDRLDDYASRRGLDRMQAHALALRLRMLLEQGATTEAIEVLESLTALGRRYATAALGTGAEIRRVADAARAAADLHWEDYDGAIACLKPLLEDARAAGRGAAMAAAHAALAVAYHGRGDADAARRQLLEALRLGHQLGLMRSLLDVSDQIPAMLEAQAPDALDPVLAFYAKRLVAAAASTREAAAQPALRDAGGTTDVLNVREREVLALVAQAMPNKKIARVLGVTSHTVKWHLRKIYSKLGVSERDEAVARMRDLEMDSASRPH</sequence>
<accession>F8GUY4</accession>
<keyword evidence="3" id="KW-0804">Transcription</keyword>
<dbReference type="AlphaFoldDB" id="F8GUY4"/>
<dbReference type="PANTHER" id="PTHR44688">
    <property type="entry name" value="DNA-BINDING TRANSCRIPTIONAL ACTIVATOR DEVR_DOSR"/>
    <property type="match status" value="1"/>
</dbReference>
<dbReference type="PANTHER" id="PTHR44688:SF16">
    <property type="entry name" value="DNA-BINDING TRANSCRIPTIONAL ACTIVATOR DEVR_DOSR"/>
    <property type="match status" value="1"/>
</dbReference>
<dbReference type="Gene3D" id="1.25.40.10">
    <property type="entry name" value="Tetratricopeptide repeat domain"/>
    <property type="match status" value="1"/>
</dbReference>
<dbReference type="SUPFAM" id="SSF48452">
    <property type="entry name" value="TPR-like"/>
    <property type="match status" value="1"/>
</dbReference>
<dbReference type="Pfam" id="PF25873">
    <property type="entry name" value="WHD_MalT"/>
    <property type="match status" value="1"/>
</dbReference>
<dbReference type="InterPro" id="IPR027417">
    <property type="entry name" value="P-loop_NTPase"/>
</dbReference>
<feature type="domain" description="HTH luxR-type" evidence="4">
    <location>
        <begin position="847"/>
        <end position="912"/>
    </location>
</feature>
<dbReference type="KEGG" id="cnc:CNE_BB1p11300"/>
<dbReference type="EMBL" id="CP002879">
    <property type="protein sequence ID" value="AEI82538.1"/>
    <property type="molecule type" value="Genomic_DNA"/>
</dbReference>
<dbReference type="InterPro" id="IPR000792">
    <property type="entry name" value="Tscrpt_reg_LuxR_C"/>
</dbReference>
<evidence type="ECO:0000313" key="5">
    <source>
        <dbReference type="EMBL" id="AEI82538.1"/>
    </source>
</evidence>
<dbReference type="InterPro" id="IPR059106">
    <property type="entry name" value="WHD_MalT"/>
</dbReference>
<dbReference type="GO" id="GO:0006355">
    <property type="term" value="P:regulation of DNA-templated transcription"/>
    <property type="evidence" value="ECO:0007669"/>
    <property type="project" value="InterPro"/>
</dbReference>
<dbReference type="SUPFAM" id="SSF46894">
    <property type="entry name" value="C-terminal effector domain of the bipartite response regulators"/>
    <property type="match status" value="1"/>
</dbReference>
<dbReference type="HOGENOM" id="CLU_006325_3_1_4"/>
<dbReference type="Gene3D" id="1.10.10.10">
    <property type="entry name" value="Winged helix-like DNA-binding domain superfamily/Winged helix DNA-binding domain"/>
    <property type="match status" value="1"/>
</dbReference>
<dbReference type="GO" id="GO:0004674">
    <property type="term" value="F:protein serine/threonine kinase activity"/>
    <property type="evidence" value="ECO:0007669"/>
    <property type="project" value="UniProtKB-EC"/>
</dbReference>
<evidence type="ECO:0000256" key="1">
    <source>
        <dbReference type="ARBA" id="ARBA00023015"/>
    </source>
</evidence>
<dbReference type="InterPro" id="IPR016032">
    <property type="entry name" value="Sig_transdc_resp-reg_C-effctor"/>
</dbReference>
<geneLocation type="plasmid" evidence="5 6">
    <name>pBB1</name>
</geneLocation>
<keyword evidence="1" id="KW-0805">Transcription regulation</keyword>
<evidence type="ECO:0000256" key="3">
    <source>
        <dbReference type="ARBA" id="ARBA00023163"/>
    </source>
</evidence>
<keyword evidence="5" id="KW-0808">Transferase</keyword>
<dbReference type="InterPro" id="IPR036388">
    <property type="entry name" value="WH-like_DNA-bd_sf"/>
</dbReference>
<evidence type="ECO:0000256" key="2">
    <source>
        <dbReference type="ARBA" id="ARBA00023125"/>
    </source>
</evidence>
<evidence type="ECO:0000259" key="4">
    <source>
        <dbReference type="PROSITE" id="PS50043"/>
    </source>
</evidence>
<proteinExistence type="predicted"/>
<evidence type="ECO:0000313" key="6">
    <source>
        <dbReference type="Proteomes" id="UP000006798"/>
    </source>
</evidence>
<dbReference type="SUPFAM" id="SSF52540">
    <property type="entry name" value="P-loop containing nucleoside triphosphate hydrolases"/>
    <property type="match status" value="1"/>
</dbReference>
<name>F8GUY4_CUPNN</name>
<dbReference type="Pfam" id="PF00196">
    <property type="entry name" value="GerE"/>
    <property type="match status" value="1"/>
</dbReference>
<organism evidence="5 6">
    <name type="scientific">Cupriavidus necator (strain ATCC 43291 / DSM 13513 / CCUG 52238 / LMG 8453 / N-1)</name>
    <name type="common">Ralstonia eutropha</name>
    <dbReference type="NCBI Taxonomy" id="1042878"/>
    <lineage>
        <taxon>Bacteria</taxon>
        <taxon>Pseudomonadati</taxon>
        <taxon>Pseudomonadota</taxon>
        <taxon>Betaproteobacteria</taxon>
        <taxon>Burkholderiales</taxon>
        <taxon>Burkholderiaceae</taxon>
        <taxon>Cupriavidus</taxon>
    </lineage>
</organism>
<protein>
    <submittedName>
        <fullName evidence="5">Serine/threonine-protein kinase PknK</fullName>
        <ecNumber evidence="5">2.7.11.1</ecNumber>
    </submittedName>
</protein>
<dbReference type="CDD" id="cd06170">
    <property type="entry name" value="LuxR_C_like"/>
    <property type="match status" value="1"/>
</dbReference>
<keyword evidence="5" id="KW-0418">Kinase</keyword>
<dbReference type="PRINTS" id="PR00038">
    <property type="entry name" value="HTHLUXR"/>
</dbReference>
<dbReference type="Gene3D" id="3.40.50.300">
    <property type="entry name" value="P-loop containing nucleotide triphosphate hydrolases"/>
    <property type="match status" value="1"/>
</dbReference>
<gene>
    <name evidence="5" type="primary">pknK3</name>
    <name evidence="5" type="ordered locus">CNE_BB1p11300</name>
</gene>
<keyword evidence="5" id="KW-0614">Plasmid</keyword>
<dbReference type="SMART" id="SM00421">
    <property type="entry name" value="HTH_LUXR"/>
    <property type="match status" value="1"/>
</dbReference>
<keyword evidence="2" id="KW-0238">DNA-binding</keyword>
<dbReference type="EC" id="2.7.11.1" evidence="5"/>
<dbReference type="PROSITE" id="PS50043">
    <property type="entry name" value="HTH_LUXR_2"/>
    <property type="match status" value="1"/>
</dbReference>